<gene>
    <name evidence="1" type="primary">131</name>
    <name evidence="1" type="ORF">COSMO_131</name>
</gene>
<accession>A0A0B4ZZZ7</accession>
<protein>
    <submittedName>
        <fullName evidence="1">Uncharacterized protein</fullName>
    </submittedName>
</protein>
<name>A0A0B4ZZZ7_9CAUD</name>
<evidence type="ECO:0000313" key="1">
    <source>
        <dbReference type="EMBL" id="AJD82178.1"/>
    </source>
</evidence>
<proteinExistence type="predicted"/>
<organism evidence="1 2">
    <name type="scientific">Mycobacterium phage Cosmo</name>
    <dbReference type="NCBI Taxonomy" id="1567467"/>
    <lineage>
        <taxon>Viruses</taxon>
        <taxon>Duplodnaviria</taxon>
        <taxon>Heunggongvirae</taxon>
        <taxon>Uroviricota</taxon>
        <taxon>Caudoviricetes</taxon>
        <taxon>Vilmaviridae</taxon>
        <taxon>Wildcatvirus</taxon>
        <taxon>Wildcatvirus wildcat</taxon>
        <taxon>Mycobacterium virus Wildcat</taxon>
    </lineage>
</organism>
<dbReference type="Proteomes" id="UP000031718">
    <property type="component" value="Segment"/>
</dbReference>
<dbReference type="EMBL" id="KP027195">
    <property type="protein sequence ID" value="AJD82178.1"/>
    <property type="molecule type" value="Genomic_DNA"/>
</dbReference>
<reference evidence="1 2" key="1">
    <citation type="submission" date="2014-10" db="EMBL/GenBank/DDBJ databases">
        <authorList>
            <person name="Mackenzie J."/>
            <person name="Lekholoane M."/>
            <person name="Leqhaoe R."/>
            <person name="Mcunu Z."/>
            <person name="Mzobe Z."/>
            <person name="Rodel H."/>
            <person name="Seagreen C."/>
            <person name="Mazeka N."/>
            <person name="Larsen M.H."/>
            <person name="Rubin E.J."/>
            <person name="Russell D.A."/>
            <person name="Guerrero C.A."/>
            <person name="Bowman C.A."/>
            <person name="Jacobs-Sera D."/>
            <person name="Hendrix R.W."/>
            <person name="Hatfull G.F."/>
        </authorList>
    </citation>
    <scope>NUCLEOTIDE SEQUENCE [LARGE SCALE GENOMIC DNA]</scope>
</reference>
<evidence type="ECO:0000313" key="2">
    <source>
        <dbReference type="Proteomes" id="UP000031718"/>
    </source>
</evidence>
<sequence length="49" mass="5661">MNNPDFDLPFKRCLFQGMPDWTVRCPPKCWLKREADEQASDKSDQASGT</sequence>